<evidence type="ECO:0008006" key="4">
    <source>
        <dbReference type="Google" id="ProtNLM"/>
    </source>
</evidence>
<accession>A0A8S4MYV0</accession>
<evidence type="ECO:0000313" key="3">
    <source>
        <dbReference type="Proteomes" id="UP000749559"/>
    </source>
</evidence>
<proteinExistence type="predicted"/>
<dbReference type="EMBL" id="CAIIXF020000001">
    <property type="protein sequence ID" value="CAH1773739.1"/>
    <property type="molecule type" value="Genomic_DNA"/>
</dbReference>
<dbReference type="OrthoDB" id="5519333at2759"/>
<keyword evidence="1" id="KW-1133">Transmembrane helix</keyword>
<keyword evidence="3" id="KW-1185">Reference proteome</keyword>
<evidence type="ECO:0000256" key="1">
    <source>
        <dbReference type="SAM" id="Phobius"/>
    </source>
</evidence>
<comment type="caution">
    <text evidence="2">The sequence shown here is derived from an EMBL/GenBank/DDBJ whole genome shotgun (WGS) entry which is preliminary data.</text>
</comment>
<keyword evidence="1" id="KW-0812">Transmembrane</keyword>
<organism evidence="2 3">
    <name type="scientific">Owenia fusiformis</name>
    <name type="common">Polychaete worm</name>
    <dbReference type="NCBI Taxonomy" id="6347"/>
    <lineage>
        <taxon>Eukaryota</taxon>
        <taxon>Metazoa</taxon>
        <taxon>Spiralia</taxon>
        <taxon>Lophotrochozoa</taxon>
        <taxon>Annelida</taxon>
        <taxon>Polychaeta</taxon>
        <taxon>Sedentaria</taxon>
        <taxon>Canalipalpata</taxon>
        <taxon>Sabellida</taxon>
        <taxon>Oweniida</taxon>
        <taxon>Oweniidae</taxon>
        <taxon>Owenia</taxon>
    </lineage>
</organism>
<dbReference type="PANTHER" id="PTHR35442:SF1">
    <property type="entry name" value="CATION CHANNEL SPERM-ASSOCIATED AUXILIARY SUBUNIT TMEM249"/>
    <property type="match status" value="1"/>
</dbReference>
<protein>
    <recommendedName>
        <fullName evidence="4">Transmembrane protein 249</fullName>
    </recommendedName>
</protein>
<feature type="transmembrane region" description="Helical" evidence="1">
    <location>
        <begin position="79"/>
        <end position="96"/>
    </location>
</feature>
<reference evidence="2" key="1">
    <citation type="submission" date="2022-03" db="EMBL/GenBank/DDBJ databases">
        <authorList>
            <person name="Martin C."/>
        </authorList>
    </citation>
    <scope>NUCLEOTIDE SEQUENCE</scope>
</reference>
<name>A0A8S4MYV0_OWEFU</name>
<dbReference type="AlphaFoldDB" id="A0A8S4MYV0"/>
<gene>
    <name evidence="2" type="ORF">OFUS_LOCUS1299</name>
</gene>
<dbReference type="PANTHER" id="PTHR35442">
    <property type="entry name" value="TRANSMEMBRANE PROTEIN 249"/>
    <property type="match status" value="1"/>
</dbReference>
<dbReference type="Pfam" id="PF15158">
    <property type="entry name" value="TMEM249"/>
    <property type="match status" value="1"/>
</dbReference>
<evidence type="ECO:0000313" key="2">
    <source>
        <dbReference type="EMBL" id="CAH1773739.1"/>
    </source>
</evidence>
<sequence>MVVGIFGSYNFSILEKPDEAFKKKLNQNPYFPFEETATNLFRLKVRSVKFIFGLVSTFALGLTAIILYATNGIELGETLLYFVIGFLALTSITLYYKEERTLLLDINNSTYEFYRGDRLVYQGHNHNIYIRLKGEKSGSGEMYYNVTLNGFQVDEQMLTSATRSNKEKLRRLGRRLASHLNLNYFDYLDKSRHHVIRHRCPYSSYVSLTNA</sequence>
<feature type="transmembrane region" description="Helical" evidence="1">
    <location>
        <begin position="50"/>
        <end position="73"/>
    </location>
</feature>
<dbReference type="InterPro" id="IPR027861">
    <property type="entry name" value="TMEM249"/>
</dbReference>
<keyword evidence="1" id="KW-0472">Membrane</keyword>
<dbReference type="Proteomes" id="UP000749559">
    <property type="component" value="Unassembled WGS sequence"/>
</dbReference>